<evidence type="ECO:0000259" key="2">
    <source>
        <dbReference type="Pfam" id="PF13439"/>
    </source>
</evidence>
<dbReference type="PANTHER" id="PTHR45947">
    <property type="entry name" value="SULFOQUINOVOSYL TRANSFERASE SQD2"/>
    <property type="match status" value="1"/>
</dbReference>
<organism evidence="3 4">
    <name type="scientific">Rhodospira trueperi</name>
    <dbReference type="NCBI Taxonomy" id="69960"/>
    <lineage>
        <taxon>Bacteria</taxon>
        <taxon>Pseudomonadati</taxon>
        <taxon>Pseudomonadota</taxon>
        <taxon>Alphaproteobacteria</taxon>
        <taxon>Rhodospirillales</taxon>
        <taxon>Rhodospirillaceae</taxon>
        <taxon>Rhodospira</taxon>
    </lineage>
</organism>
<dbReference type="RefSeq" id="WP_092784324.1">
    <property type="nucleotide sequence ID" value="NZ_FNAP01000004.1"/>
</dbReference>
<dbReference type="PANTHER" id="PTHR45947:SF3">
    <property type="entry name" value="SULFOQUINOVOSYL TRANSFERASE SQD2"/>
    <property type="match status" value="1"/>
</dbReference>
<dbReference type="InterPro" id="IPR001296">
    <property type="entry name" value="Glyco_trans_1"/>
</dbReference>
<dbReference type="GO" id="GO:0016758">
    <property type="term" value="F:hexosyltransferase activity"/>
    <property type="evidence" value="ECO:0007669"/>
    <property type="project" value="TreeGrafter"/>
</dbReference>
<dbReference type="Gene3D" id="3.40.50.2000">
    <property type="entry name" value="Glycogen Phosphorylase B"/>
    <property type="match status" value="2"/>
</dbReference>
<evidence type="ECO:0000313" key="4">
    <source>
        <dbReference type="Proteomes" id="UP000199412"/>
    </source>
</evidence>
<evidence type="ECO:0000313" key="3">
    <source>
        <dbReference type="EMBL" id="SDE18351.1"/>
    </source>
</evidence>
<dbReference type="Pfam" id="PF00534">
    <property type="entry name" value="Glycos_transf_1"/>
    <property type="match status" value="1"/>
</dbReference>
<keyword evidence="4" id="KW-1185">Reference proteome</keyword>
<dbReference type="OrthoDB" id="5147801at2"/>
<keyword evidence="3" id="KW-0808">Transferase</keyword>
<dbReference type="STRING" id="69960.SAMN05421720_10492"/>
<dbReference type="CDD" id="cd03819">
    <property type="entry name" value="GT4_WavL-like"/>
    <property type="match status" value="1"/>
</dbReference>
<name>A0A1G7AU94_9PROT</name>
<dbReference type="Proteomes" id="UP000199412">
    <property type="component" value="Unassembled WGS sequence"/>
</dbReference>
<dbReference type="InterPro" id="IPR050194">
    <property type="entry name" value="Glycosyltransferase_grp1"/>
</dbReference>
<dbReference type="SUPFAM" id="SSF53756">
    <property type="entry name" value="UDP-Glycosyltransferase/glycogen phosphorylase"/>
    <property type="match status" value="1"/>
</dbReference>
<feature type="domain" description="Glycosyl transferase family 1" evidence="1">
    <location>
        <begin position="202"/>
        <end position="354"/>
    </location>
</feature>
<sequence>MTHGNTDSGREKTGAGPVVLQVLPALETGGVERGTVDIAEGLMAAGWGSLVASSGGRMTRKLDRVFATHVTLPLDTKNPLRLALNARRLARLVKARNVSLIHARSRAPAWSALWAAQATGVPLVTTFHGTYTHGPLALKIPYNRVMTQGARVIAISRFIAEHISQHYQTPAERIRVIPRGIDIERFSPEAVSHARIAQLATQWRLPDDAPVVLMPGRLTRWKGQGLLVEAMARLNRPGVRCLIVGADQGRTAYREALEALVSRLGLEAQVHIVDHCDDMPAAYRVASVVVSSSLEPEAFGRVPAEAQAMGRVVLAPRHGAAPEIVEDGATGWLFEPGNPDSLADRLALALDLDEAGYEAMAWRGMMQTRRVFSRDGMIGRTLAVYREVLDDGPPPEETLWRNTTG</sequence>
<feature type="domain" description="Glycosyltransferase subfamily 4-like N-terminal" evidence="2">
    <location>
        <begin position="29"/>
        <end position="185"/>
    </location>
</feature>
<proteinExistence type="predicted"/>
<gene>
    <name evidence="3" type="ORF">SAMN05421720_10492</name>
</gene>
<protein>
    <submittedName>
        <fullName evidence="3">Glycosyltransferase involved in cell wall bisynthesis</fullName>
    </submittedName>
</protein>
<dbReference type="AlphaFoldDB" id="A0A1G7AU94"/>
<accession>A0A1G7AU94</accession>
<dbReference type="Pfam" id="PF13439">
    <property type="entry name" value="Glyco_transf_4"/>
    <property type="match status" value="1"/>
</dbReference>
<dbReference type="EMBL" id="FNAP01000004">
    <property type="protein sequence ID" value="SDE18351.1"/>
    <property type="molecule type" value="Genomic_DNA"/>
</dbReference>
<reference evidence="3 4" key="1">
    <citation type="submission" date="2016-10" db="EMBL/GenBank/DDBJ databases">
        <authorList>
            <person name="de Groot N.N."/>
        </authorList>
    </citation>
    <scope>NUCLEOTIDE SEQUENCE [LARGE SCALE GENOMIC DNA]</scope>
    <source>
        <strain evidence="3 4">ATCC 700224</strain>
    </source>
</reference>
<evidence type="ECO:0000259" key="1">
    <source>
        <dbReference type="Pfam" id="PF00534"/>
    </source>
</evidence>
<dbReference type="InterPro" id="IPR028098">
    <property type="entry name" value="Glyco_trans_4-like_N"/>
</dbReference>